<gene>
    <name evidence="2" type="ORF">DLJ74_16005</name>
</gene>
<feature type="binding site" evidence="4">
    <location>
        <position position="144"/>
    </location>
    <ligand>
        <name>Mn(2+)</name>
        <dbReference type="ChEBI" id="CHEBI:29035"/>
    </ligand>
</feature>
<dbReference type="PANTHER" id="PTHR12110">
    <property type="entry name" value="HYDROXYPYRUVATE ISOMERASE"/>
    <property type="match status" value="1"/>
</dbReference>
<dbReference type="Pfam" id="PF01261">
    <property type="entry name" value="AP_endonuc_2"/>
    <property type="match status" value="1"/>
</dbReference>
<name>A0A317KV93_9BACI</name>
<evidence type="ECO:0000313" key="3">
    <source>
        <dbReference type="Proteomes" id="UP000245624"/>
    </source>
</evidence>
<reference evidence="2 3" key="1">
    <citation type="submission" date="2018-05" db="EMBL/GenBank/DDBJ databases">
        <title>Genomic analysis of Gracilibacillus dipsosauri DD1 reveals novel features of a salt-tolerant amylase.</title>
        <authorList>
            <person name="Deutch C.E."/>
            <person name="Yang S."/>
        </authorList>
    </citation>
    <scope>NUCLEOTIDE SEQUENCE [LARGE SCALE GENOMIC DNA]</scope>
    <source>
        <strain evidence="2 3">DD1</strain>
    </source>
</reference>
<dbReference type="Proteomes" id="UP000245624">
    <property type="component" value="Unassembled WGS sequence"/>
</dbReference>
<accession>A0A317KV93</accession>
<dbReference type="PDB" id="9KOJ">
    <property type="method" value="X-ray"/>
    <property type="resolution" value="1.45 A"/>
    <property type="chains" value="A/B=1-278"/>
</dbReference>
<proteinExistence type="evidence at protein level"/>
<feature type="domain" description="Xylose isomerase-like TIM barrel" evidence="1">
    <location>
        <begin position="26"/>
        <end position="272"/>
    </location>
</feature>
<dbReference type="InterPro" id="IPR036237">
    <property type="entry name" value="Xyl_isomerase-like_sf"/>
</dbReference>
<dbReference type="OrthoDB" id="256906at2"/>
<dbReference type="InterPro" id="IPR050312">
    <property type="entry name" value="IolE/XylAMocC-like"/>
</dbReference>
<evidence type="ECO:0007829" key="4">
    <source>
        <dbReference type="PDB" id="9KOJ"/>
    </source>
</evidence>
<dbReference type="SUPFAM" id="SSF51658">
    <property type="entry name" value="Xylose isomerase-like"/>
    <property type="match status" value="1"/>
</dbReference>
<dbReference type="RefSeq" id="WP_109985200.1">
    <property type="nucleotide sequence ID" value="NZ_JAJUIE010000068.1"/>
</dbReference>
<dbReference type="PANTHER" id="PTHR12110:SF53">
    <property type="entry name" value="BLR5974 PROTEIN"/>
    <property type="match status" value="1"/>
</dbReference>
<organism evidence="2 3">
    <name type="scientific">Gracilibacillus dipsosauri</name>
    <dbReference type="NCBI Taxonomy" id="178340"/>
    <lineage>
        <taxon>Bacteria</taxon>
        <taxon>Bacillati</taxon>
        <taxon>Bacillota</taxon>
        <taxon>Bacilli</taxon>
        <taxon>Bacillales</taxon>
        <taxon>Bacillaceae</taxon>
        <taxon>Gracilibacillus</taxon>
    </lineage>
</organism>
<keyword evidence="3" id="KW-1185">Reference proteome</keyword>
<feature type="binding site" evidence="4">
    <location>
        <position position="174"/>
    </location>
    <ligand>
        <name>Mn(2+)</name>
        <dbReference type="ChEBI" id="CHEBI:29035"/>
    </ligand>
</feature>
<sequence length="284" mass="31996">MKFSLMTYSLVSKMRSGEMKLEDVIAFAENEGFDAIELLMFDFSRPTGEIKTMLENHQMKISCINAFVDLAVQQEDTHSDNIALCQQIIDKAVELSAPMVMLVPAIPQFIASEEDKQKGLPRIISALQKITPYAESKGVVLTIENYPALQTPFCSVAEVTNILDQVPGLKLTFDYGNMLVAGEDPLKAYEMLKKYTVNVHLKDWQFVTEETETQSVDGRYLKSVAHGQGVMDYSSLFTKMVSDGYEGYCSFEYEGELDAIDATRQGMEHLRKQLDQVMARGLRH</sequence>
<protein>
    <recommendedName>
        <fullName evidence="1">Xylose isomerase-like TIM barrel domain-containing protein</fullName>
    </recommendedName>
</protein>
<feature type="binding site" evidence="4">
    <location>
        <position position="200"/>
    </location>
    <ligand>
        <name>Mn(2+)</name>
        <dbReference type="ChEBI" id="CHEBI:29035"/>
    </ligand>
</feature>
<evidence type="ECO:0000259" key="1">
    <source>
        <dbReference type="Pfam" id="PF01261"/>
    </source>
</evidence>
<dbReference type="AlphaFoldDB" id="A0A317KV93"/>
<dbReference type="EMBL" id="QGTD01000016">
    <property type="protein sequence ID" value="PWU67355.1"/>
    <property type="molecule type" value="Genomic_DNA"/>
</dbReference>
<keyword evidence="4" id="KW-0479">Metal-binding</keyword>
<keyword evidence="4" id="KW-0002">3D-structure</keyword>
<feature type="binding site" evidence="4">
    <location>
        <position position="252"/>
    </location>
    <ligand>
        <name>Mn(2+)</name>
        <dbReference type="ChEBI" id="CHEBI:29035"/>
    </ligand>
</feature>
<dbReference type="Gene3D" id="3.20.20.150">
    <property type="entry name" value="Divalent-metal-dependent TIM barrel enzymes"/>
    <property type="match status" value="1"/>
</dbReference>
<comment type="caution">
    <text evidence="2">The sequence shown here is derived from an EMBL/GenBank/DDBJ whole genome shotgun (WGS) entry which is preliminary data.</text>
</comment>
<reference evidence="4" key="2">
    <citation type="submission" date="2024-11" db="PDB data bank">
        <title>Crystal structure of the isomerase Art22.</title>
        <authorList>
            <person name="Guo L."/>
            <person name="Li P.W."/>
            <person name="Li D.F."/>
            <person name="Chen Y.H."/>
        </authorList>
    </citation>
    <scope>X-RAY CRYSTALLOGRAPHY (1.45 ANGSTROMS) OF 1-278 IN COMPLEX WITH MN(2+)</scope>
</reference>
<evidence type="ECO:0000313" key="2">
    <source>
        <dbReference type="EMBL" id="PWU67355.1"/>
    </source>
</evidence>
<dbReference type="InterPro" id="IPR013022">
    <property type="entry name" value="Xyl_isomerase-like_TIM-brl"/>
</dbReference>